<proteinExistence type="predicted"/>
<dbReference type="Proteomes" id="UP000235388">
    <property type="component" value="Unassembled WGS sequence"/>
</dbReference>
<evidence type="ECO:0000313" key="5">
    <source>
        <dbReference type="Proteomes" id="UP000235392"/>
    </source>
</evidence>
<accession>A0A2N5VZZ5</accession>
<comment type="caution">
    <text evidence="3">The sequence shown here is derived from an EMBL/GenBank/DDBJ whole genome shotgun (WGS) entry which is preliminary data.</text>
</comment>
<evidence type="ECO:0000313" key="2">
    <source>
        <dbReference type="EMBL" id="PLW33908.1"/>
    </source>
</evidence>
<dbReference type="EMBL" id="PGCI01000209">
    <property type="protein sequence ID" value="PLW33908.1"/>
    <property type="molecule type" value="Genomic_DNA"/>
</dbReference>
<evidence type="ECO:0000313" key="4">
    <source>
        <dbReference type="Proteomes" id="UP000235388"/>
    </source>
</evidence>
<organism evidence="3 4">
    <name type="scientific">Puccinia coronata f. sp. avenae</name>
    <dbReference type="NCBI Taxonomy" id="200324"/>
    <lineage>
        <taxon>Eukaryota</taxon>
        <taxon>Fungi</taxon>
        <taxon>Dikarya</taxon>
        <taxon>Basidiomycota</taxon>
        <taxon>Pucciniomycotina</taxon>
        <taxon>Pucciniomycetes</taxon>
        <taxon>Pucciniales</taxon>
        <taxon>Pucciniaceae</taxon>
        <taxon>Puccinia</taxon>
    </lineage>
</organism>
<reference evidence="4 5" key="1">
    <citation type="submission" date="2017-11" db="EMBL/GenBank/DDBJ databases">
        <title>De novo assembly and phasing of dikaryotic genomes from two isolates of Puccinia coronata f. sp. avenae, the causal agent of oat crown rust.</title>
        <authorList>
            <person name="Miller M.E."/>
            <person name="Zhang Y."/>
            <person name="Omidvar V."/>
            <person name="Sperschneider J."/>
            <person name="Schwessinger B."/>
            <person name="Raley C."/>
            <person name="Palmer J.M."/>
            <person name="Garnica D."/>
            <person name="Upadhyaya N."/>
            <person name="Rathjen J."/>
            <person name="Taylor J.M."/>
            <person name="Park R.F."/>
            <person name="Dodds P.N."/>
            <person name="Hirsch C.D."/>
            <person name="Kianian S.F."/>
            <person name="Figueroa M."/>
        </authorList>
    </citation>
    <scope>NUCLEOTIDE SEQUENCE [LARGE SCALE GENOMIC DNA]</scope>
    <source>
        <strain evidence="3">12NC29</strain>
        <strain evidence="2">12SD80</strain>
    </source>
</reference>
<evidence type="ECO:0000256" key="1">
    <source>
        <dbReference type="SAM" id="MobiDB-lite"/>
    </source>
</evidence>
<feature type="compositionally biased region" description="Low complexity" evidence="1">
    <location>
        <begin position="36"/>
        <end position="53"/>
    </location>
</feature>
<gene>
    <name evidence="3" type="ORF">PCANC_02159</name>
    <name evidence="2" type="ORF">PCASD_13875</name>
</gene>
<dbReference type="Proteomes" id="UP000235392">
    <property type="component" value="Unassembled WGS sequence"/>
</dbReference>
<dbReference type="EMBL" id="PGCJ01000031">
    <property type="protein sequence ID" value="PLW55502.1"/>
    <property type="molecule type" value="Genomic_DNA"/>
</dbReference>
<sequence>MGGGAQRRTWLLADFLRAAVPLFWVFLHCSPRTSWPQRSPSAQPHPSSPAASHLRSRLPPPQSAGQTSSLCDVFLTTGERPSDLTNVNRKWNSWLSYIAGVLTAPDAFAIPVKSP</sequence>
<protein>
    <submittedName>
        <fullName evidence="3">Uncharacterized protein</fullName>
    </submittedName>
</protein>
<dbReference type="AlphaFoldDB" id="A0A2N5VZZ5"/>
<name>A0A2N5VZZ5_9BASI</name>
<evidence type="ECO:0000313" key="3">
    <source>
        <dbReference type="EMBL" id="PLW55502.1"/>
    </source>
</evidence>
<keyword evidence="4" id="KW-1185">Reference proteome</keyword>
<feature type="region of interest" description="Disordered" evidence="1">
    <location>
        <begin position="33"/>
        <end position="68"/>
    </location>
</feature>